<dbReference type="KEGG" id="sgp:SpiGrapes_2512"/>
<dbReference type="PANTHER" id="PTHR30389:SF17">
    <property type="entry name" value="L(+)-TARTRATE DEHYDRATASE SUBUNIT ALPHA-RELATED"/>
    <property type="match status" value="1"/>
</dbReference>
<evidence type="ECO:0000313" key="9">
    <source>
        <dbReference type="Proteomes" id="UP000005632"/>
    </source>
</evidence>
<evidence type="ECO:0000256" key="4">
    <source>
        <dbReference type="ARBA" id="ARBA00023004"/>
    </source>
</evidence>
<evidence type="ECO:0000256" key="1">
    <source>
        <dbReference type="ARBA" id="ARBA00008876"/>
    </source>
</evidence>
<keyword evidence="5" id="KW-0411">Iron-sulfur</keyword>
<keyword evidence="2" id="KW-0004">4Fe-4S</keyword>
<dbReference type="GO" id="GO:0051539">
    <property type="term" value="F:4 iron, 4 sulfur cluster binding"/>
    <property type="evidence" value="ECO:0007669"/>
    <property type="project" value="UniProtKB-KW"/>
</dbReference>
<dbReference type="STRING" id="158190.SpiGrapes_2512"/>
<dbReference type="InterPro" id="IPR004646">
    <property type="entry name" value="Fe-S_hydro-lyase_TtdA-typ_cat"/>
</dbReference>
<dbReference type="InterPro" id="IPR051208">
    <property type="entry name" value="Class-I_Fumarase/Tartrate_DH"/>
</dbReference>
<protein>
    <submittedName>
        <fullName evidence="8">Hydro-lyase, Fe-S type, tartrate/fumarate subfamily</fullName>
    </submittedName>
</protein>
<comment type="similarity">
    <text evidence="1">Belongs to the class-I fumarase family.</text>
</comment>
<keyword evidence="3" id="KW-0479">Metal-binding</keyword>
<dbReference type="Pfam" id="PF05681">
    <property type="entry name" value="Fumerase"/>
    <property type="match status" value="1"/>
</dbReference>
<dbReference type="NCBIfam" id="NF004885">
    <property type="entry name" value="PRK06246.1"/>
    <property type="match status" value="1"/>
</dbReference>
<dbReference type="GO" id="GO:0016829">
    <property type="term" value="F:lyase activity"/>
    <property type="evidence" value="ECO:0007669"/>
    <property type="project" value="UniProtKB-KW"/>
</dbReference>
<evidence type="ECO:0000259" key="7">
    <source>
        <dbReference type="Pfam" id="PF05681"/>
    </source>
</evidence>
<reference evidence="8 9" key="1">
    <citation type="submission" date="2011-11" db="EMBL/GenBank/DDBJ databases">
        <title>Complete sequence of Spirochaeta sp. grapes.</title>
        <authorList>
            <consortium name="US DOE Joint Genome Institute"/>
            <person name="Lucas S."/>
            <person name="Han J."/>
            <person name="Lapidus A."/>
            <person name="Cheng J.-F."/>
            <person name="Goodwin L."/>
            <person name="Pitluck S."/>
            <person name="Peters L."/>
            <person name="Ovchinnikova G."/>
            <person name="Munk A.C."/>
            <person name="Detter J.C."/>
            <person name="Han C."/>
            <person name="Tapia R."/>
            <person name="Land M."/>
            <person name="Hauser L."/>
            <person name="Kyrpides N."/>
            <person name="Ivanova N."/>
            <person name="Pagani I."/>
            <person name="Ritalahtilisa K."/>
            <person name="Loeffler F."/>
            <person name="Woyke T."/>
        </authorList>
    </citation>
    <scope>NUCLEOTIDE SEQUENCE [LARGE SCALE GENOMIC DNA]</scope>
    <source>
        <strain evidence="9">ATCC BAA-1885 / DSM 22778 / Grapes</strain>
    </source>
</reference>
<evidence type="ECO:0000313" key="8">
    <source>
        <dbReference type="EMBL" id="AEV30273.1"/>
    </source>
</evidence>
<accession>G8QU26</accession>
<dbReference type="RefSeq" id="WP_014271113.1">
    <property type="nucleotide sequence ID" value="NC_016633.1"/>
</dbReference>
<dbReference type="Proteomes" id="UP000005632">
    <property type="component" value="Chromosome"/>
</dbReference>
<evidence type="ECO:0000256" key="2">
    <source>
        <dbReference type="ARBA" id="ARBA00022485"/>
    </source>
</evidence>
<organism evidence="8 9">
    <name type="scientific">Sphaerochaeta pleomorpha (strain ATCC BAA-1885 / DSM 22778 / Grapes)</name>
    <dbReference type="NCBI Taxonomy" id="158190"/>
    <lineage>
        <taxon>Bacteria</taxon>
        <taxon>Pseudomonadati</taxon>
        <taxon>Spirochaetota</taxon>
        <taxon>Spirochaetia</taxon>
        <taxon>Spirochaetales</taxon>
        <taxon>Sphaerochaetaceae</taxon>
        <taxon>Sphaerochaeta</taxon>
    </lineage>
</organism>
<keyword evidence="4" id="KW-0408">Iron</keyword>
<dbReference type="GO" id="GO:0046872">
    <property type="term" value="F:metal ion binding"/>
    <property type="evidence" value="ECO:0007669"/>
    <property type="project" value="UniProtKB-KW"/>
</dbReference>
<dbReference type="OrthoDB" id="9798978at2"/>
<evidence type="ECO:0000256" key="6">
    <source>
        <dbReference type="ARBA" id="ARBA00023239"/>
    </source>
</evidence>
<proteinExistence type="inferred from homology"/>
<gene>
    <name evidence="8" type="ordered locus">SpiGrapes_2512</name>
</gene>
<keyword evidence="9" id="KW-1185">Reference proteome</keyword>
<sequence length="287" mass="30670">MTLSEKITEALRQAVVSLSPDVLACLDRAIEEESKGMGEVHSDASLMVLQAIKDNLEIASQKGLPMCQDTGMFVVFVDLGRDCPLSPTLIEKAIKCGCLEAVQQASFRRSVVAEPVFERKNTTDNLPPVISWKLVDGSSVAIHFLLKGFGSENCSSVRMLNPTGGSAAVVDAVEEIVRLAGGKPCPPIFLGVGLGGTMERAALLSKRALLRDSGKQNANPKYASLEQEILDRVQNLHIGSGGFGGRVTALNVAVEYEPTHIAALPLAVSINCWADRKATVIWEGEDA</sequence>
<name>G8QU26_SPHPG</name>
<dbReference type="AlphaFoldDB" id="G8QU26"/>
<feature type="domain" description="Fe-S hydro-lyase tartrate dehydratase alpha-type catalytic" evidence="7">
    <location>
        <begin position="5"/>
        <end position="280"/>
    </location>
</feature>
<dbReference type="EMBL" id="CP003155">
    <property type="protein sequence ID" value="AEV30273.1"/>
    <property type="molecule type" value="Genomic_DNA"/>
</dbReference>
<dbReference type="eggNOG" id="COG1951">
    <property type="taxonomic scope" value="Bacteria"/>
</dbReference>
<keyword evidence="6 8" id="KW-0456">Lyase</keyword>
<dbReference type="PANTHER" id="PTHR30389">
    <property type="entry name" value="FUMARATE HYDRATASE-RELATED"/>
    <property type="match status" value="1"/>
</dbReference>
<evidence type="ECO:0000256" key="3">
    <source>
        <dbReference type="ARBA" id="ARBA00022723"/>
    </source>
</evidence>
<evidence type="ECO:0000256" key="5">
    <source>
        <dbReference type="ARBA" id="ARBA00023014"/>
    </source>
</evidence>
<dbReference type="HOGENOM" id="CLU_041245_0_0_12"/>
<dbReference type="NCBIfam" id="TIGR00722">
    <property type="entry name" value="ttdA_fumA_fumB"/>
    <property type="match status" value="1"/>
</dbReference>